<dbReference type="GO" id="GO:0016020">
    <property type="term" value="C:membrane"/>
    <property type="evidence" value="ECO:0007669"/>
    <property type="project" value="UniProtKB-SubCell"/>
</dbReference>
<proteinExistence type="predicted"/>
<dbReference type="EMBL" id="ALBS01000107">
    <property type="protein sequence ID" value="EJT50423.1"/>
    <property type="molecule type" value="Genomic_DNA"/>
</dbReference>
<name>J5R2V6_TRIAS</name>
<dbReference type="Proteomes" id="UP000002748">
    <property type="component" value="Unassembled WGS sequence"/>
</dbReference>
<dbReference type="KEGG" id="tasa:A1Q1_00267"/>
<evidence type="ECO:0000256" key="3">
    <source>
        <dbReference type="ARBA" id="ARBA00022989"/>
    </source>
</evidence>
<dbReference type="RefSeq" id="XP_014182070.1">
    <property type="nucleotide sequence ID" value="XM_014326595.1"/>
</dbReference>
<feature type="domain" description="Fatty acid hydroxylase" evidence="6">
    <location>
        <begin position="188"/>
        <end position="323"/>
    </location>
</feature>
<evidence type="ECO:0000256" key="4">
    <source>
        <dbReference type="ARBA" id="ARBA00023136"/>
    </source>
</evidence>
<gene>
    <name evidence="7" type="ORF">A1Q1_00267</name>
</gene>
<comment type="subcellular location">
    <subcellularLocation>
        <location evidence="1">Membrane</location>
    </subcellularLocation>
</comment>
<evidence type="ECO:0000256" key="5">
    <source>
        <dbReference type="SAM" id="MobiDB-lite"/>
    </source>
</evidence>
<keyword evidence="2" id="KW-0812">Transmembrane</keyword>
<organism evidence="7 8">
    <name type="scientific">Trichosporon asahii var. asahii (strain ATCC 90039 / CBS 2479 / JCM 2466 / KCTC 7840 / NBRC 103889/ NCYC 2677 / UAMH 7654)</name>
    <name type="common">Yeast</name>
    <dbReference type="NCBI Taxonomy" id="1186058"/>
    <lineage>
        <taxon>Eukaryota</taxon>
        <taxon>Fungi</taxon>
        <taxon>Dikarya</taxon>
        <taxon>Basidiomycota</taxon>
        <taxon>Agaricomycotina</taxon>
        <taxon>Tremellomycetes</taxon>
        <taxon>Trichosporonales</taxon>
        <taxon>Trichosporonaceae</taxon>
        <taxon>Trichosporon</taxon>
    </lineage>
</organism>
<dbReference type="GO" id="GO:0005506">
    <property type="term" value="F:iron ion binding"/>
    <property type="evidence" value="ECO:0007669"/>
    <property type="project" value="InterPro"/>
</dbReference>
<keyword evidence="4" id="KW-0472">Membrane</keyword>
<dbReference type="InterPro" id="IPR050307">
    <property type="entry name" value="Sterol_Desaturase_Related"/>
</dbReference>
<dbReference type="VEuPathDB" id="FungiDB:A1Q1_00267"/>
<dbReference type="HOGENOM" id="CLU_043293_1_1_1"/>
<comment type="caution">
    <text evidence="7">The sequence shown here is derived from an EMBL/GenBank/DDBJ whole genome shotgun (WGS) entry which is preliminary data.</text>
</comment>
<feature type="region of interest" description="Disordered" evidence="5">
    <location>
        <begin position="336"/>
        <end position="360"/>
    </location>
</feature>
<reference evidence="7 8" key="1">
    <citation type="journal article" date="2012" name="Eukaryot. Cell">
        <title>Draft genome sequence of CBS 2479, the standard type strain of Trichosporon asahii.</title>
        <authorList>
            <person name="Yang R.Y."/>
            <person name="Li H.T."/>
            <person name="Zhu H."/>
            <person name="Zhou G.P."/>
            <person name="Wang M."/>
            <person name="Wang L."/>
        </authorList>
    </citation>
    <scope>NUCLEOTIDE SEQUENCE [LARGE SCALE GENOMIC DNA]</scope>
    <source>
        <strain evidence="8">ATCC 90039 / CBS 2479 / JCM 2466 / KCTC 7840 / NCYC 2677 / UAMH 7654</strain>
    </source>
</reference>
<keyword evidence="3" id="KW-1133">Transmembrane helix</keyword>
<dbReference type="Pfam" id="PF04116">
    <property type="entry name" value="FA_hydroxylase"/>
    <property type="match status" value="1"/>
</dbReference>
<protein>
    <submittedName>
        <fullName evidence="7">Sphinganine C4-hydroxylase</fullName>
    </submittedName>
</protein>
<feature type="compositionally biased region" description="Polar residues" evidence="5">
    <location>
        <begin position="344"/>
        <end position="354"/>
    </location>
</feature>
<dbReference type="GO" id="GO:0008610">
    <property type="term" value="P:lipid biosynthetic process"/>
    <property type="evidence" value="ECO:0007669"/>
    <property type="project" value="InterPro"/>
</dbReference>
<evidence type="ECO:0000313" key="8">
    <source>
        <dbReference type="Proteomes" id="UP000002748"/>
    </source>
</evidence>
<dbReference type="AlphaFoldDB" id="J5R2V6"/>
<dbReference type="GeneID" id="25983781"/>
<evidence type="ECO:0000256" key="2">
    <source>
        <dbReference type="ARBA" id="ARBA00022692"/>
    </source>
</evidence>
<dbReference type="InterPro" id="IPR006694">
    <property type="entry name" value="Fatty_acid_hydroxylase"/>
</dbReference>
<dbReference type="OrthoDB" id="408954at2759"/>
<evidence type="ECO:0000313" key="7">
    <source>
        <dbReference type="EMBL" id="EJT50423.1"/>
    </source>
</evidence>
<evidence type="ECO:0000256" key="1">
    <source>
        <dbReference type="ARBA" id="ARBA00004370"/>
    </source>
</evidence>
<dbReference type="GO" id="GO:0016491">
    <property type="term" value="F:oxidoreductase activity"/>
    <property type="evidence" value="ECO:0007669"/>
    <property type="project" value="InterPro"/>
</dbReference>
<evidence type="ECO:0000259" key="6">
    <source>
        <dbReference type="Pfam" id="PF04116"/>
    </source>
</evidence>
<sequence>MTMFHFPTGWIDRLPSFAASHNATLLNRITPQTFNPPWYYIARERIHPAISDTALSLAAPIIVYWIVSSVFHFLDVMEFPYFEKRRIHESAETKSRNRATLSQVLWAVIFQQIVQTITGFIVLESEKDVLRTEYYKDHMASLRWLAPRVADVTFALLGQSAGRRVLEAAGPRITEWFYWWGIPALQLFLGCCVIDTWQYWLHRIMHTYPVLYRHFHSHHHRLYVPFAFGALYNHPVEGLLLDTLGAGIAQFATFMTIRQATLLFTISSWKTVDDHCGYRLWWDPCQMFFANNADYHDIHHQTYGIKANFAQPFFTNWDYFLGTQMTREQAEKRHLPKGTIANGAPSTKVATANGESKKDL</sequence>
<accession>J5R2V6</accession>
<dbReference type="PANTHER" id="PTHR11863">
    <property type="entry name" value="STEROL DESATURASE"/>
    <property type="match status" value="1"/>
</dbReference>